<proteinExistence type="predicted"/>
<dbReference type="EMBL" id="CAJNOK010000604">
    <property type="protein sequence ID" value="CAF0764397.1"/>
    <property type="molecule type" value="Genomic_DNA"/>
</dbReference>
<organism evidence="2 5">
    <name type="scientific">Didymodactylos carnosus</name>
    <dbReference type="NCBI Taxonomy" id="1234261"/>
    <lineage>
        <taxon>Eukaryota</taxon>
        <taxon>Metazoa</taxon>
        <taxon>Spiralia</taxon>
        <taxon>Gnathifera</taxon>
        <taxon>Rotifera</taxon>
        <taxon>Eurotatoria</taxon>
        <taxon>Bdelloidea</taxon>
        <taxon>Philodinida</taxon>
        <taxon>Philodinidae</taxon>
        <taxon>Didymodactylos</taxon>
    </lineage>
</organism>
<dbReference type="Proteomes" id="UP000681722">
    <property type="component" value="Unassembled WGS sequence"/>
</dbReference>
<dbReference type="OrthoDB" id="10013064at2759"/>
<evidence type="ECO:0000313" key="5">
    <source>
        <dbReference type="Proteomes" id="UP000663829"/>
    </source>
</evidence>
<dbReference type="Proteomes" id="UP000682733">
    <property type="component" value="Unassembled WGS sequence"/>
</dbReference>
<dbReference type="Proteomes" id="UP000663829">
    <property type="component" value="Unassembled WGS sequence"/>
</dbReference>
<reference evidence="2" key="1">
    <citation type="submission" date="2021-02" db="EMBL/GenBank/DDBJ databases">
        <authorList>
            <person name="Nowell W R."/>
        </authorList>
    </citation>
    <scope>NUCLEOTIDE SEQUENCE</scope>
</reference>
<evidence type="ECO:0000313" key="2">
    <source>
        <dbReference type="EMBL" id="CAF0987427.1"/>
    </source>
</evidence>
<accession>A0A814G0R6</accession>
<keyword evidence="5" id="KW-1185">Reference proteome</keyword>
<dbReference type="EMBL" id="CAJOBC010002945">
    <property type="protein sequence ID" value="CAF3759579.1"/>
    <property type="molecule type" value="Genomic_DNA"/>
</dbReference>
<dbReference type="Proteomes" id="UP000677228">
    <property type="component" value="Unassembled WGS sequence"/>
</dbReference>
<dbReference type="AlphaFoldDB" id="A0A814G0R6"/>
<name>A0A814G0R6_9BILA</name>
<dbReference type="EMBL" id="CAJNOQ010002945">
    <property type="protein sequence ID" value="CAF0987427.1"/>
    <property type="molecule type" value="Genomic_DNA"/>
</dbReference>
<gene>
    <name evidence="2" type="ORF">GPM918_LOCUS13074</name>
    <name evidence="1" type="ORF">OVA965_LOCUS2730</name>
    <name evidence="4" type="ORF">SRO942_LOCUS13074</name>
    <name evidence="3" type="ORF">TMI583_LOCUS2729</name>
</gene>
<evidence type="ECO:0000313" key="3">
    <source>
        <dbReference type="EMBL" id="CAF3544390.1"/>
    </source>
</evidence>
<sequence>MSSNCTKAKRESFHVYFFGEAITHAWVPKSSLYNYSNVKEFKERLSYLKLQAKTKRERKQYETNISASQLESYQKAVSQADKFVYLDPDERIKQLLELLNKTHRIYSMFDDNYDDTKASLLKKISRNADVDSSQTDSEFINHMITTPPAKRILENSNSDNSSNKKAKEDLIKQEPQIPQVLLHNPLSPPTVDESILSSSWLPTQISSLTFETTFTLACPSITFVEENLILDVINRKSDGTFFGSKTVAEQTYAHMVKVNNNNRSLPISEFWFYLFVYHHLPSLFKNHPDWLNELETTSHSSSSSILDKHEQHRRQLIALMKSY</sequence>
<protein>
    <submittedName>
        <fullName evidence="2">Uncharacterized protein</fullName>
    </submittedName>
</protein>
<dbReference type="Gene3D" id="2.30.30.140">
    <property type="match status" value="1"/>
</dbReference>
<evidence type="ECO:0000313" key="4">
    <source>
        <dbReference type="EMBL" id="CAF3759579.1"/>
    </source>
</evidence>
<evidence type="ECO:0000313" key="1">
    <source>
        <dbReference type="EMBL" id="CAF0764397.1"/>
    </source>
</evidence>
<dbReference type="EMBL" id="CAJOBA010000604">
    <property type="protein sequence ID" value="CAF3544390.1"/>
    <property type="molecule type" value="Genomic_DNA"/>
</dbReference>
<comment type="caution">
    <text evidence="2">The sequence shown here is derived from an EMBL/GenBank/DDBJ whole genome shotgun (WGS) entry which is preliminary data.</text>
</comment>